<dbReference type="AlphaFoldDB" id="A0A1F5CBL7"/>
<dbReference type="Proteomes" id="UP000177197">
    <property type="component" value="Unassembled WGS sequence"/>
</dbReference>
<evidence type="ECO:0008006" key="4">
    <source>
        <dbReference type="Google" id="ProtNLM"/>
    </source>
</evidence>
<proteinExistence type="predicted"/>
<feature type="compositionally biased region" description="Basic and acidic residues" evidence="1">
    <location>
        <begin position="11"/>
        <end position="22"/>
    </location>
</feature>
<evidence type="ECO:0000313" key="3">
    <source>
        <dbReference type="Proteomes" id="UP000177197"/>
    </source>
</evidence>
<evidence type="ECO:0000313" key="2">
    <source>
        <dbReference type="EMBL" id="OGD40224.1"/>
    </source>
</evidence>
<sequence>MAKFTHTPSKKTKELPKKREHASEFKKGKAEYIICPACSSVYYNKSWHHSMEGDKHFTENKNVNFTVCPADKMIKAKQFEGQIVLENVPEILRGELFSLIENMGEHAFRRDPMDRVISIRDEKDTIEILTTENQLAVSIAKKIRDSFKDKMRGKLEIKFSEREDPVRIIWKSE</sequence>
<accession>A0A1F5CBL7</accession>
<organism evidence="2 3">
    <name type="scientific">Candidatus Azambacteria bacterium RIFCSPLOWO2_02_FULL_44_14</name>
    <dbReference type="NCBI Taxonomy" id="1797306"/>
    <lineage>
        <taxon>Bacteria</taxon>
        <taxon>Candidatus Azamiibacteriota</taxon>
    </lineage>
</organism>
<reference evidence="2 3" key="1">
    <citation type="journal article" date="2016" name="Nat. Commun.">
        <title>Thousands of microbial genomes shed light on interconnected biogeochemical processes in an aquifer system.</title>
        <authorList>
            <person name="Anantharaman K."/>
            <person name="Brown C.T."/>
            <person name="Hug L.A."/>
            <person name="Sharon I."/>
            <person name="Castelle C.J."/>
            <person name="Probst A.J."/>
            <person name="Thomas B.C."/>
            <person name="Singh A."/>
            <person name="Wilkins M.J."/>
            <person name="Karaoz U."/>
            <person name="Brodie E.L."/>
            <person name="Williams K.H."/>
            <person name="Hubbard S.S."/>
            <person name="Banfield J.F."/>
        </authorList>
    </citation>
    <scope>NUCLEOTIDE SEQUENCE [LARGE SCALE GENOMIC DNA]</scope>
</reference>
<feature type="region of interest" description="Disordered" evidence="1">
    <location>
        <begin position="1"/>
        <end position="22"/>
    </location>
</feature>
<dbReference type="Gene3D" id="3.40.30.10">
    <property type="entry name" value="Glutaredoxin"/>
    <property type="match status" value="1"/>
</dbReference>
<dbReference type="EMBL" id="MEYV01000011">
    <property type="protein sequence ID" value="OGD40224.1"/>
    <property type="molecule type" value="Genomic_DNA"/>
</dbReference>
<comment type="caution">
    <text evidence="2">The sequence shown here is derived from an EMBL/GenBank/DDBJ whole genome shotgun (WGS) entry which is preliminary data.</text>
</comment>
<gene>
    <name evidence="2" type="ORF">A3I30_03080</name>
</gene>
<evidence type="ECO:0000256" key="1">
    <source>
        <dbReference type="SAM" id="MobiDB-lite"/>
    </source>
</evidence>
<protein>
    <recommendedName>
        <fullName evidence="4">Nmd3 N-terminal domain-containing protein</fullName>
    </recommendedName>
</protein>
<name>A0A1F5CBL7_9BACT</name>